<dbReference type="Proteomes" id="UP000596661">
    <property type="component" value="Chromosome 3"/>
</dbReference>
<sequence>MGPIQVDKYELTPVIFHDPSDVFDLIHKSTQPRKRKAGLTFTPFFNPDLEINEVFDQDASMLPEFLLGLEETLFKMGSGGSQPSIKKEEKKRKMSSRSRKALGKNKGQSERIMEDDNLKKNLELEMNQMVEGLTRDPATQALLAWERNYRPICIFLMETKVKKEIMSKRLVLDIVCGVWDPLRDRKGEFLEVPSIQDS</sequence>
<keyword evidence="3" id="KW-1185">Reference proteome</keyword>
<protein>
    <submittedName>
        <fullName evidence="2">Uncharacterized protein</fullName>
    </submittedName>
</protein>
<dbReference type="AlphaFoldDB" id="A0A803PAB1"/>
<accession>A0A803PAB1</accession>
<feature type="compositionally biased region" description="Basic residues" evidence="1">
    <location>
        <begin position="89"/>
        <end position="103"/>
    </location>
</feature>
<evidence type="ECO:0000313" key="3">
    <source>
        <dbReference type="Proteomes" id="UP000596661"/>
    </source>
</evidence>
<dbReference type="EnsemblPlants" id="evm.model.03.761">
    <property type="protein sequence ID" value="cds.evm.model.03.761"/>
    <property type="gene ID" value="evm.TU.03.761"/>
</dbReference>
<proteinExistence type="predicted"/>
<evidence type="ECO:0000313" key="2">
    <source>
        <dbReference type="EnsemblPlants" id="cds.evm.model.03.761"/>
    </source>
</evidence>
<reference evidence="2" key="2">
    <citation type="submission" date="2021-03" db="UniProtKB">
        <authorList>
            <consortium name="EnsemblPlants"/>
        </authorList>
    </citation>
    <scope>IDENTIFICATION</scope>
</reference>
<feature type="region of interest" description="Disordered" evidence="1">
    <location>
        <begin position="77"/>
        <end position="110"/>
    </location>
</feature>
<dbReference type="Gramene" id="evm.model.03.761">
    <property type="protein sequence ID" value="cds.evm.model.03.761"/>
    <property type="gene ID" value="evm.TU.03.761"/>
</dbReference>
<reference evidence="2" key="1">
    <citation type="submission" date="2018-11" db="EMBL/GenBank/DDBJ databases">
        <authorList>
            <person name="Grassa J C."/>
        </authorList>
    </citation>
    <scope>NUCLEOTIDE SEQUENCE [LARGE SCALE GENOMIC DNA]</scope>
</reference>
<evidence type="ECO:0000256" key="1">
    <source>
        <dbReference type="SAM" id="MobiDB-lite"/>
    </source>
</evidence>
<dbReference type="EMBL" id="UZAU01000266">
    <property type="status" value="NOT_ANNOTATED_CDS"/>
    <property type="molecule type" value="Genomic_DNA"/>
</dbReference>
<name>A0A803PAB1_CANSA</name>
<organism evidence="2 3">
    <name type="scientific">Cannabis sativa</name>
    <name type="common">Hemp</name>
    <name type="synonym">Marijuana</name>
    <dbReference type="NCBI Taxonomy" id="3483"/>
    <lineage>
        <taxon>Eukaryota</taxon>
        <taxon>Viridiplantae</taxon>
        <taxon>Streptophyta</taxon>
        <taxon>Embryophyta</taxon>
        <taxon>Tracheophyta</taxon>
        <taxon>Spermatophyta</taxon>
        <taxon>Magnoliopsida</taxon>
        <taxon>eudicotyledons</taxon>
        <taxon>Gunneridae</taxon>
        <taxon>Pentapetalae</taxon>
        <taxon>rosids</taxon>
        <taxon>fabids</taxon>
        <taxon>Rosales</taxon>
        <taxon>Cannabaceae</taxon>
        <taxon>Cannabis</taxon>
    </lineage>
</organism>